<feature type="transmembrane region" description="Helical" evidence="6">
    <location>
        <begin position="42"/>
        <end position="65"/>
    </location>
</feature>
<feature type="transmembrane region" description="Helical" evidence="6">
    <location>
        <begin position="85"/>
        <end position="112"/>
    </location>
</feature>
<keyword evidence="4 6" id="KW-0472">Membrane</keyword>
<evidence type="ECO:0000256" key="1">
    <source>
        <dbReference type="ARBA" id="ARBA00004141"/>
    </source>
</evidence>
<evidence type="ECO:0000313" key="8">
    <source>
        <dbReference type="EMBL" id="KAK0674345.1"/>
    </source>
</evidence>
<keyword evidence="9" id="KW-1185">Reference proteome</keyword>
<evidence type="ECO:0000256" key="5">
    <source>
        <dbReference type="ARBA" id="ARBA00038359"/>
    </source>
</evidence>
<dbReference type="AlphaFoldDB" id="A0AA39ZNA7"/>
<proteinExistence type="inferred from homology"/>
<evidence type="ECO:0000256" key="3">
    <source>
        <dbReference type="ARBA" id="ARBA00022989"/>
    </source>
</evidence>
<dbReference type="GO" id="GO:0016020">
    <property type="term" value="C:membrane"/>
    <property type="evidence" value="ECO:0007669"/>
    <property type="project" value="UniProtKB-SubCell"/>
</dbReference>
<dbReference type="PANTHER" id="PTHR33048:SF129">
    <property type="entry name" value="INTEGRAL MEMBRANE PROTEIN-RELATED"/>
    <property type="match status" value="1"/>
</dbReference>
<evidence type="ECO:0000313" key="9">
    <source>
        <dbReference type="Proteomes" id="UP001174997"/>
    </source>
</evidence>
<dbReference type="Pfam" id="PF20684">
    <property type="entry name" value="Fung_rhodopsin"/>
    <property type="match status" value="1"/>
</dbReference>
<gene>
    <name evidence="8" type="ORF">QBC41DRAFT_352097</name>
</gene>
<keyword evidence="2 6" id="KW-0812">Transmembrane</keyword>
<feature type="domain" description="Rhodopsin" evidence="7">
    <location>
        <begin position="9"/>
        <end position="188"/>
    </location>
</feature>
<keyword evidence="3 6" id="KW-1133">Transmembrane helix</keyword>
<dbReference type="Proteomes" id="UP001174997">
    <property type="component" value="Unassembled WGS sequence"/>
</dbReference>
<reference evidence="8" key="1">
    <citation type="submission" date="2023-06" db="EMBL/GenBank/DDBJ databases">
        <title>Genome-scale phylogeny and comparative genomics of the fungal order Sordariales.</title>
        <authorList>
            <consortium name="Lawrence Berkeley National Laboratory"/>
            <person name="Hensen N."/>
            <person name="Bonometti L."/>
            <person name="Westerberg I."/>
            <person name="Brannstrom I.O."/>
            <person name="Guillou S."/>
            <person name="Cros-Aarteil S."/>
            <person name="Calhoun S."/>
            <person name="Haridas S."/>
            <person name="Kuo A."/>
            <person name="Mondo S."/>
            <person name="Pangilinan J."/>
            <person name="Riley R."/>
            <person name="Labutti K."/>
            <person name="Andreopoulos B."/>
            <person name="Lipzen A."/>
            <person name="Chen C."/>
            <person name="Yanf M."/>
            <person name="Daum C."/>
            <person name="Ng V."/>
            <person name="Clum A."/>
            <person name="Steindorff A."/>
            <person name="Ohm R."/>
            <person name="Martin F."/>
            <person name="Silar P."/>
            <person name="Natvig D."/>
            <person name="Lalanne C."/>
            <person name="Gautier V."/>
            <person name="Ament-Velasquez S.L."/>
            <person name="Kruys A."/>
            <person name="Hutchinson M.I."/>
            <person name="Powell A.J."/>
            <person name="Barry K."/>
            <person name="Miller A.N."/>
            <person name="Grigoriev I.V."/>
            <person name="Debuchy R."/>
            <person name="Gladieux P."/>
            <person name="Thoren M.H."/>
            <person name="Johannesson H."/>
        </authorList>
    </citation>
    <scope>NUCLEOTIDE SEQUENCE</scope>
    <source>
        <strain evidence="8">CBS 307.81</strain>
    </source>
</reference>
<evidence type="ECO:0000259" key="7">
    <source>
        <dbReference type="Pfam" id="PF20684"/>
    </source>
</evidence>
<evidence type="ECO:0000256" key="2">
    <source>
        <dbReference type="ARBA" id="ARBA00022692"/>
    </source>
</evidence>
<dbReference type="InterPro" id="IPR049326">
    <property type="entry name" value="Rhodopsin_dom_fungi"/>
</dbReference>
<evidence type="ECO:0000256" key="4">
    <source>
        <dbReference type="ARBA" id="ARBA00023136"/>
    </source>
</evidence>
<feature type="transmembrane region" description="Helical" evidence="6">
    <location>
        <begin position="12"/>
        <end position="30"/>
    </location>
</feature>
<comment type="subcellular location">
    <subcellularLocation>
        <location evidence="1">Membrane</location>
        <topology evidence="1">Multi-pass membrane protein</topology>
    </subcellularLocation>
</comment>
<feature type="transmembrane region" description="Helical" evidence="6">
    <location>
        <begin position="168"/>
        <end position="187"/>
    </location>
</feature>
<sequence length="271" mass="29912">MLILQVGLAEQILFALATGFTKLSILALLYRVAACSMGRTKHVVFVLSGVVTLDTIVFVFVTIFQCSPISDIWTVSLEPQRCINQGLHVVVASIINTIQDFLIVFVPVKMVLGIHLPLTQRLTILLLFAGGLLVCIAGSVRTYLTWVMVTSPDGDITWRLYNTRFPSAVELFLGIMCASVAATKPFFARYFQGLRVSGKTFPDDSGSKTHPLFHETIRGQQLGSLPTNERSQFFPDINKPLPSPPTNAGVTRHNVKPIHPRGILIRELPKV</sequence>
<organism evidence="8 9">
    <name type="scientific">Cercophora samala</name>
    <dbReference type="NCBI Taxonomy" id="330535"/>
    <lineage>
        <taxon>Eukaryota</taxon>
        <taxon>Fungi</taxon>
        <taxon>Dikarya</taxon>
        <taxon>Ascomycota</taxon>
        <taxon>Pezizomycotina</taxon>
        <taxon>Sordariomycetes</taxon>
        <taxon>Sordariomycetidae</taxon>
        <taxon>Sordariales</taxon>
        <taxon>Lasiosphaeriaceae</taxon>
        <taxon>Cercophora</taxon>
    </lineage>
</organism>
<comment type="similarity">
    <text evidence="5">Belongs to the SAT4 family.</text>
</comment>
<protein>
    <recommendedName>
        <fullName evidence="7">Rhodopsin domain-containing protein</fullName>
    </recommendedName>
</protein>
<accession>A0AA39ZNA7</accession>
<evidence type="ECO:0000256" key="6">
    <source>
        <dbReference type="SAM" id="Phobius"/>
    </source>
</evidence>
<dbReference type="PANTHER" id="PTHR33048">
    <property type="entry name" value="PTH11-LIKE INTEGRAL MEMBRANE PROTEIN (AFU_ORTHOLOGUE AFUA_5G11245)"/>
    <property type="match status" value="1"/>
</dbReference>
<feature type="transmembrane region" description="Helical" evidence="6">
    <location>
        <begin position="124"/>
        <end position="148"/>
    </location>
</feature>
<name>A0AA39ZNA7_9PEZI</name>
<dbReference type="InterPro" id="IPR052337">
    <property type="entry name" value="SAT4-like"/>
</dbReference>
<dbReference type="EMBL" id="JAULSY010000002">
    <property type="protein sequence ID" value="KAK0674345.1"/>
    <property type="molecule type" value="Genomic_DNA"/>
</dbReference>
<comment type="caution">
    <text evidence="8">The sequence shown here is derived from an EMBL/GenBank/DDBJ whole genome shotgun (WGS) entry which is preliminary data.</text>
</comment>